<dbReference type="EMBL" id="JAICCF010000003">
    <property type="protein sequence ID" value="MBW8686005.1"/>
    <property type="molecule type" value="Genomic_DNA"/>
</dbReference>
<proteinExistence type="predicted"/>
<name>A0ABS7GEA7_9BACT</name>
<dbReference type="RefSeq" id="WP_220251329.1">
    <property type="nucleotide sequence ID" value="NZ_JAICCF010000003.1"/>
</dbReference>
<evidence type="ECO:0000313" key="1">
    <source>
        <dbReference type="EMBL" id="MBW8686005.1"/>
    </source>
</evidence>
<reference evidence="1 2" key="1">
    <citation type="submission" date="2021-08" db="EMBL/GenBank/DDBJ databases">
        <title>The genome sequence of Chitinophaga sp. B61.</title>
        <authorList>
            <person name="Zhang X."/>
        </authorList>
    </citation>
    <scope>NUCLEOTIDE SEQUENCE [LARGE SCALE GENOMIC DNA]</scope>
    <source>
        <strain evidence="1 2">B61</strain>
    </source>
</reference>
<keyword evidence="2" id="KW-1185">Reference proteome</keyword>
<protein>
    <recommendedName>
        <fullName evidence="3">Lauroyl/myristoyl acyltransferase</fullName>
    </recommendedName>
</protein>
<organism evidence="1 2">
    <name type="scientific">Chitinophaga rhizophila</name>
    <dbReference type="NCBI Taxonomy" id="2866212"/>
    <lineage>
        <taxon>Bacteria</taxon>
        <taxon>Pseudomonadati</taxon>
        <taxon>Bacteroidota</taxon>
        <taxon>Chitinophagia</taxon>
        <taxon>Chitinophagales</taxon>
        <taxon>Chitinophagaceae</taxon>
        <taxon>Chitinophaga</taxon>
    </lineage>
</organism>
<accession>A0ABS7GEA7</accession>
<sequence length="356" mass="40437">MRPNETLLYAATSANLYNFTGDSDFTSHLELFRTILGNSSQAFRDLFNFTIDEVSVLDEERILENLHSSSRIFISFHTGSYYALPAWLMKHGHDVIVMSDTQSVNSGEFADVAEIYRKRYNNNCNLELINVEQQGAIFKLIKRIKAGAIVIGYIDGNKGVGGQTMHNENMLTLDFLRGKVKVRKGVVYLSSITGVPIQLALSHQEGEQIYLQCCGASFHPGKEDREVFANSVLQQILTQFGDHVLKYSSQWANWPYVHNWSLIDAFTASTVNTSHSVNINERWKLDLSRCCPLKLEGRHFVFDRSRYSLFPLEDKYLSLFSYKTSPEEKIQVAAQIINEDQDMAAELVSRQVLAPL</sequence>
<comment type="caution">
    <text evidence="1">The sequence shown here is derived from an EMBL/GenBank/DDBJ whole genome shotgun (WGS) entry which is preliminary data.</text>
</comment>
<gene>
    <name evidence="1" type="ORF">K1Y79_16820</name>
</gene>
<evidence type="ECO:0008006" key="3">
    <source>
        <dbReference type="Google" id="ProtNLM"/>
    </source>
</evidence>
<evidence type="ECO:0000313" key="2">
    <source>
        <dbReference type="Proteomes" id="UP000812961"/>
    </source>
</evidence>
<dbReference type="Proteomes" id="UP000812961">
    <property type="component" value="Unassembled WGS sequence"/>
</dbReference>